<keyword evidence="1" id="KW-1133">Transmembrane helix</keyword>
<reference evidence="2 3" key="1">
    <citation type="submission" date="2019-08" db="EMBL/GenBank/DDBJ databases">
        <title>Bacterial whole genome sequence for Glaciihabitans sp. CHu50b-6-2.</title>
        <authorList>
            <person name="Jin L."/>
        </authorList>
    </citation>
    <scope>NUCLEOTIDE SEQUENCE [LARGE SCALE GENOMIC DNA]</scope>
    <source>
        <strain evidence="2 3">CHu50b-6-2</strain>
    </source>
</reference>
<protein>
    <submittedName>
        <fullName evidence="2">DUF3099 domain-containing protein</fullName>
    </submittedName>
</protein>
<dbReference type="EMBL" id="VRMG01000004">
    <property type="protein sequence ID" value="TXN32007.1"/>
    <property type="molecule type" value="Genomic_DNA"/>
</dbReference>
<gene>
    <name evidence="2" type="ORF">FVP33_03545</name>
</gene>
<keyword evidence="1" id="KW-0472">Membrane</keyword>
<keyword evidence="3" id="KW-1185">Reference proteome</keyword>
<proteinExistence type="predicted"/>
<feature type="transmembrane region" description="Helical" evidence="1">
    <location>
        <begin position="22"/>
        <end position="41"/>
    </location>
</feature>
<comment type="caution">
    <text evidence="2">The sequence shown here is derived from an EMBL/GenBank/DDBJ whole genome shotgun (WGS) entry which is preliminary data.</text>
</comment>
<accession>A0A5C8UWN3</accession>
<dbReference type="Pfam" id="PF11298">
    <property type="entry name" value="DUF3099"/>
    <property type="match status" value="1"/>
</dbReference>
<dbReference type="RefSeq" id="WP_147782255.1">
    <property type="nucleotide sequence ID" value="NZ_VRMG01000004.1"/>
</dbReference>
<evidence type="ECO:0000313" key="3">
    <source>
        <dbReference type="Proteomes" id="UP000321379"/>
    </source>
</evidence>
<feature type="transmembrane region" description="Helical" evidence="1">
    <location>
        <begin position="47"/>
        <end position="67"/>
    </location>
</feature>
<evidence type="ECO:0000313" key="2">
    <source>
        <dbReference type="EMBL" id="TXN32007.1"/>
    </source>
</evidence>
<evidence type="ECO:0000256" key="1">
    <source>
        <dbReference type="SAM" id="Phobius"/>
    </source>
</evidence>
<dbReference type="AlphaFoldDB" id="A0A5C8UWN3"/>
<organism evidence="2 3">
    <name type="scientific">Lacisediminihabitans profunda</name>
    <dbReference type="NCBI Taxonomy" id="2594790"/>
    <lineage>
        <taxon>Bacteria</taxon>
        <taxon>Bacillati</taxon>
        <taxon>Actinomycetota</taxon>
        <taxon>Actinomycetes</taxon>
        <taxon>Micrococcales</taxon>
        <taxon>Microbacteriaceae</taxon>
        <taxon>Lacisediminihabitans</taxon>
    </lineage>
</organism>
<dbReference type="InterPro" id="IPR021449">
    <property type="entry name" value="DUF3099"/>
</dbReference>
<name>A0A5C8UWN3_9MICO</name>
<keyword evidence="1" id="KW-0812">Transmembrane</keyword>
<sequence>MAKQQSITSLPRSPQDDRRSRMVQYSVAMGIRTVCIIACLFTPGWWLLLPAIGAIVLPYIAVVLANAKGATTSVVLRPGAIERLPVDDR</sequence>
<dbReference type="Proteomes" id="UP000321379">
    <property type="component" value="Unassembled WGS sequence"/>
</dbReference>